<dbReference type="PANTHER" id="PTHR45823">
    <property type="entry name" value="T-SNARE COILED-COIL HOMOLOGY DOMAIN-CONTAINING PROTEIN"/>
    <property type="match status" value="1"/>
</dbReference>
<dbReference type="InterPro" id="IPR003034">
    <property type="entry name" value="SAP_dom"/>
</dbReference>
<evidence type="ECO:0000259" key="4">
    <source>
        <dbReference type="PROSITE" id="PS50158"/>
    </source>
</evidence>
<protein>
    <submittedName>
        <fullName evidence="7 8">Myosin-13 isoform X2</fullName>
    </submittedName>
</protein>
<evidence type="ECO:0000313" key="8">
    <source>
        <dbReference type="RefSeq" id="XP_049311150.1"/>
    </source>
</evidence>
<dbReference type="SUPFAM" id="SSF57756">
    <property type="entry name" value="Retrovirus zinc finger-like domains"/>
    <property type="match status" value="1"/>
</dbReference>
<proteinExistence type="predicted"/>
<feature type="domain" description="SAP" evidence="5">
    <location>
        <begin position="4"/>
        <end position="38"/>
    </location>
</feature>
<dbReference type="InterPro" id="IPR036361">
    <property type="entry name" value="SAP_dom_sf"/>
</dbReference>
<evidence type="ECO:0000256" key="1">
    <source>
        <dbReference type="PROSITE-ProRule" id="PRU00047"/>
    </source>
</evidence>
<dbReference type="SMART" id="SM00513">
    <property type="entry name" value="SAP"/>
    <property type="match status" value="1"/>
</dbReference>
<dbReference type="Proteomes" id="UP001652620">
    <property type="component" value="Chromosome 4"/>
</dbReference>
<evidence type="ECO:0000259" key="5">
    <source>
        <dbReference type="PROSITE" id="PS50800"/>
    </source>
</evidence>
<dbReference type="Pfam" id="PF00098">
    <property type="entry name" value="zf-CCHC"/>
    <property type="match status" value="1"/>
</dbReference>
<dbReference type="Gene3D" id="4.10.60.10">
    <property type="entry name" value="Zinc finger, CCHC-type"/>
    <property type="match status" value="1"/>
</dbReference>
<keyword evidence="1" id="KW-0863">Zinc-finger</keyword>
<feature type="coiled-coil region" evidence="2">
    <location>
        <begin position="158"/>
        <end position="192"/>
    </location>
</feature>
<feature type="coiled-coil region" evidence="2">
    <location>
        <begin position="81"/>
        <end position="127"/>
    </location>
</feature>
<dbReference type="GeneID" id="105221910"/>
<accession>A0ABM3JPJ7</accession>
<gene>
    <name evidence="7 8" type="primary">LOC105221910</name>
</gene>
<evidence type="ECO:0000256" key="3">
    <source>
        <dbReference type="SAM" id="MobiDB-lite"/>
    </source>
</evidence>
<feature type="region of interest" description="Disordered" evidence="3">
    <location>
        <begin position="420"/>
        <end position="444"/>
    </location>
</feature>
<name>A0ABM3JPJ7_BACDO</name>
<feature type="compositionally biased region" description="Polar residues" evidence="3">
    <location>
        <begin position="435"/>
        <end position="444"/>
    </location>
</feature>
<keyword evidence="2" id="KW-0175">Coiled coil</keyword>
<evidence type="ECO:0000313" key="7">
    <source>
        <dbReference type="RefSeq" id="XP_049311149.1"/>
    </source>
</evidence>
<dbReference type="SUPFAM" id="SSF68906">
    <property type="entry name" value="SAP domain"/>
    <property type="match status" value="1"/>
</dbReference>
<keyword evidence="1" id="KW-0479">Metal-binding</keyword>
<keyword evidence="1" id="KW-0862">Zinc</keyword>
<dbReference type="PROSITE" id="PS50158">
    <property type="entry name" value="ZF_CCHC"/>
    <property type="match status" value="1"/>
</dbReference>
<keyword evidence="6" id="KW-1185">Reference proteome</keyword>
<dbReference type="Gene3D" id="1.10.720.30">
    <property type="entry name" value="SAP domain"/>
    <property type="match status" value="1"/>
</dbReference>
<sequence length="444" mass="50385">MVKFGELRIQQLKKELEERNLPISGQKADLQARLREAMEADGINVDEFEFVGPETSTKVEEKVEEQRTSSSVDMNTLLVAIKQMAENVVQTENRLAQQMAENAVQTENRLAENAVQAENRLAQQITQIAENTSQLEKRLVQQITENTTQLQKQVQEKFSKFEDELSTIKNDKENLRSEFLQLSNRMRELQLHGPAPSTNNPRLKAPTFDGSIPFQIFKLQFEKTAMANNWNAADKVASLFVSLKGPAAEILQTIPDCERDNYEALMSAIERRYGSEHRKQIYQIELQNRGQKMNESLQEFATEIERLAHLANADAPVEYIERVKIQCFINGIRDVDTKRATYALPKRTFAETVSHALTQETASLLSKPAHKVQRVEMEQPALMEEILKTLKTIAAPRVNTTGRCFNCGKAGHFARNCNIKVNPSKRKQPTDNEDGASTSHKSLN</sequence>
<dbReference type="InterPro" id="IPR036875">
    <property type="entry name" value="Znf_CCHC_sf"/>
</dbReference>
<dbReference type="RefSeq" id="XP_049311149.1">
    <property type="nucleotide sequence ID" value="XM_049455192.1"/>
</dbReference>
<reference evidence="7 8" key="1">
    <citation type="submission" date="2025-05" db="UniProtKB">
        <authorList>
            <consortium name="RefSeq"/>
        </authorList>
    </citation>
    <scope>IDENTIFICATION</scope>
    <source>
        <tissue evidence="7 8">Adult</tissue>
    </source>
</reference>
<dbReference type="Pfam" id="PF02037">
    <property type="entry name" value="SAP"/>
    <property type="match status" value="1"/>
</dbReference>
<organism evidence="6 7">
    <name type="scientific">Bactrocera dorsalis</name>
    <name type="common">Oriental fruit fly</name>
    <name type="synonym">Dacus dorsalis</name>
    <dbReference type="NCBI Taxonomy" id="27457"/>
    <lineage>
        <taxon>Eukaryota</taxon>
        <taxon>Metazoa</taxon>
        <taxon>Ecdysozoa</taxon>
        <taxon>Arthropoda</taxon>
        <taxon>Hexapoda</taxon>
        <taxon>Insecta</taxon>
        <taxon>Pterygota</taxon>
        <taxon>Neoptera</taxon>
        <taxon>Endopterygota</taxon>
        <taxon>Diptera</taxon>
        <taxon>Brachycera</taxon>
        <taxon>Muscomorpha</taxon>
        <taxon>Tephritoidea</taxon>
        <taxon>Tephritidae</taxon>
        <taxon>Bactrocera</taxon>
        <taxon>Bactrocera</taxon>
    </lineage>
</organism>
<dbReference type="SMART" id="SM00343">
    <property type="entry name" value="ZnF_C2HC"/>
    <property type="match status" value="1"/>
</dbReference>
<evidence type="ECO:0000313" key="6">
    <source>
        <dbReference type="Proteomes" id="UP001652620"/>
    </source>
</evidence>
<dbReference type="PANTHER" id="PTHR45823:SF1">
    <property type="entry name" value="T-SNARE COILED-COIL HOMOLOGY DOMAIN-CONTAINING PROTEIN"/>
    <property type="match status" value="1"/>
</dbReference>
<evidence type="ECO:0000256" key="2">
    <source>
        <dbReference type="SAM" id="Coils"/>
    </source>
</evidence>
<dbReference type="RefSeq" id="XP_049311150.1">
    <property type="nucleotide sequence ID" value="XM_049455193.1"/>
</dbReference>
<feature type="domain" description="CCHC-type" evidence="4">
    <location>
        <begin position="403"/>
        <end position="417"/>
    </location>
</feature>
<dbReference type="PROSITE" id="PS50800">
    <property type="entry name" value="SAP"/>
    <property type="match status" value="1"/>
</dbReference>
<dbReference type="InterPro" id="IPR001878">
    <property type="entry name" value="Znf_CCHC"/>
</dbReference>